<dbReference type="InterPro" id="IPR052247">
    <property type="entry name" value="Meiotic_Crossover_Helicase"/>
</dbReference>
<evidence type="ECO:0000256" key="8">
    <source>
        <dbReference type="ARBA" id="ARBA00034617"/>
    </source>
</evidence>
<evidence type="ECO:0000256" key="3">
    <source>
        <dbReference type="ARBA" id="ARBA00022801"/>
    </source>
</evidence>
<dbReference type="EMBL" id="JBEFKJ010000019">
    <property type="protein sequence ID" value="KAL2040972.1"/>
    <property type="molecule type" value="Genomic_DNA"/>
</dbReference>
<organism evidence="14 15">
    <name type="scientific">Stereocaulon virgatum</name>
    <dbReference type="NCBI Taxonomy" id="373712"/>
    <lineage>
        <taxon>Eukaryota</taxon>
        <taxon>Fungi</taxon>
        <taxon>Dikarya</taxon>
        <taxon>Ascomycota</taxon>
        <taxon>Pezizomycotina</taxon>
        <taxon>Lecanoromycetes</taxon>
        <taxon>OSLEUM clade</taxon>
        <taxon>Lecanoromycetidae</taxon>
        <taxon>Lecanorales</taxon>
        <taxon>Lecanorineae</taxon>
        <taxon>Stereocaulaceae</taxon>
        <taxon>Stereocaulon</taxon>
    </lineage>
</organism>
<dbReference type="InterPro" id="IPR057842">
    <property type="entry name" value="WH_MER3"/>
</dbReference>
<keyword evidence="4" id="KW-0347">Helicase</keyword>
<evidence type="ECO:0000256" key="1">
    <source>
        <dbReference type="ARBA" id="ARBA00010140"/>
    </source>
</evidence>
<dbReference type="InterPro" id="IPR004179">
    <property type="entry name" value="Sec63-dom"/>
</dbReference>
<accession>A0ABR4A4Y8</accession>
<feature type="compositionally biased region" description="Polar residues" evidence="11">
    <location>
        <begin position="1372"/>
        <end position="1381"/>
    </location>
</feature>
<evidence type="ECO:0000256" key="4">
    <source>
        <dbReference type="ARBA" id="ARBA00022806"/>
    </source>
</evidence>
<dbReference type="InterPro" id="IPR036388">
    <property type="entry name" value="WH-like_DNA-bd_sf"/>
</dbReference>
<name>A0ABR4A4Y8_9LECA</name>
<dbReference type="InterPro" id="IPR014001">
    <property type="entry name" value="Helicase_ATP-bd"/>
</dbReference>
<comment type="catalytic activity">
    <reaction evidence="8">
        <text>Couples ATP hydrolysis with the unwinding of duplex DNA by translocating in the 3'-5' direction.</text>
        <dbReference type="EC" id="5.6.2.4"/>
    </reaction>
</comment>
<keyword evidence="6" id="KW-0413">Isomerase</keyword>
<dbReference type="SMART" id="SM00490">
    <property type="entry name" value="HELICc"/>
    <property type="match status" value="1"/>
</dbReference>
<dbReference type="PROSITE" id="PS51194">
    <property type="entry name" value="HELICASE_CTER"/>
    <property type="match status" value="1"/>
</dbReference>
<feature type="region of interest" description="Disordered" evidence="11">
    <location>
        <begin position="1162"/>
        <end position="1184"/>
    </location>
</feature>
<comment type="similarity">
    <text evidence="1">Belongs to the helicase family. SKI2 subfamily.</text>
</comment>
<keyword evidence="5" id="KW-0067">ATP-binding</keyword>
<feature type="domain" description="Helicase C-terminal" evidence="13">
    <location>
        <begin position="503"/>
        <end position="691"/>
    </location>
</feature>
<dbReference type="Gene3D" id="1.10.10.10">
    <property type="entry name" value="Winged helix-like DNA-binding domain superfamily/Winged helix DNA-binding domain"/>
    <property type="match status" value="1"/>
</dbReference>
<dbReference type="InterPro" id="IPR011545">
    <property type="entry name" value="DEAD/DEAH_box_helicase_dom"/>
</dbReference>
<feature type="compositionally biased region" description="Polar residues" evidence="11">
    <location>
        <begin position="1486"/>
        <end position="1495"/>
    </location>
</feature>
<dbReference type="PROSITE" id="PS51192">
    <property type="entry name" value="HELICASE_ATP_BIND_1"/>
    <property type="match status" value="1"/>
</dbReference>
<reference evidence="14 15" key="1">
    <citation type="submission" date="2024-09" db="EMBL/GenBank/DDBJ databases">
        <title>Rethinking Asexuality: The Enigmatic Case of Functional Sexual Genes in Lepraria (Stereocaulaceae).</title>
        <authorList>
            <person name="Doellman M."/>
            <person name="Sun Y."/>
            <person name="Barcenas-Pena A."/>
            <person name="Lumbsch H.T."/>
            <person name="Grewe F."/>
        </authorList>
    </citation>
    <scope>NUCLEOTIDE SEQUENCE [LARGE SCALE GENOMIC DNA]</scope>
    <source>
        <strain evidence="14 15">Mercado 3170</strain>
    </source>
</reference>
<dbReference type="SUPFAM" id="SSF52540">
    <property type="entry name" value="P-loop containing nucleoside triphosphate hydrolases"/>
    <property type="match status" value="1"/>
</dbReference>
<evidence type="ECO:0000313" key="14">
    <source>
        <dbReference type="EMBL" id="KAL2040972.1"/>
    </source>
</evidence>
<proteinExistence type="inferred from homology"/>
<protein>
    <recommendedName>
        <fullName evidence="9">DNA 3'-5' helicase</fullName>
        <ecNumber evidence="9">5.6.2.4</ecNumber>
    </recommendedName>
</protein>
<dbReference type="SUPFAM" id="SSF158702">
    <property type="entry name" value="Sec63 N-terminal domain-like"/>
    <property type="match status" value="1"/>
</dbReference>
<keyword evidence="3" id="KW-0378">Hydrolase</keyword>
<feature type="region of interest" description="Disordered" evidence="11">
    <location>
        <begin position="1360"/>
        <end position="1390"/>
    </location>
</feature>
<comment type="caution">
    <text evidence="14">The sequence shown here is derived from an EMBL/GenBank/DDBJ whole genome shotgun (WGS) entry which is preliminary data.</text>
</comment>
<evidence type="ECO:0000313" key="15">
    <source>
        <dbReference type="Proteomes" id="UP001590950"/>
    </source>
</evidence>
<dbReference type="PANTHER" id="PTHR47835">
    <property type="entry name" value="HFM1, ATP DEPENDENT DNA HELICASE HOMOLOG"/>
    <property type="match status" value="1"/>
</dbReference>
<dbReference type="InterPro" id="IPR027417">
    <property type="entry name" value="P-loop_NTPase"/>
</dbReference>
<comment type="catalytic activity">
    <reaction evidence="10">
        <text>ATP + H2O = ADP + phosphate + H(+)</text>
        <dbReference type="Rhea" id="RHEA:13065"/>
        <dbReference type="ChEBI" id="CHEBI:15377"/>
        <dbReference type="ChEBI" id="CHEBI:15378"/>
        <dbReference type="ChEBI" id="CHEBI:30616"/>
        <dbReference type="ChEBI" id="CHEBI:43474"/>
        <dbReference type="ChEBI" id="CHEBI:456216"/>
        <dbReference type="EC" id="5.6.2.4"/>
    </reaction>
</comment>
<gene>
    <name evidence="14" type="ORF">N7G274_006430</name>
</gene>
<sequence length="1581" mass="176185">MEDFSTGVRALLQDIQSNYGQEECREPHLPYSRPMSNSYQHRAVRLFDPRQTPASTYGQHALYAAQASRSLEPYSYAPQAVHDISGSDAYDRALLARPEPQGNSTPKRISLPGHTAPARYAETTTVEQRLPLARQLVPSPHEFKAQIARYAHTPPARRHVSSSPTNVLQSSPSVAVNQRRNIQPLRQPLPNVPSNTKFASSNTLTSLPRGKALPKKGIKGARVTQELPGNPSFSLSSPHGPQIQLAIESDLALPMVQGVQLVSVNELPDRLRSIFHHPFFNAIQSKCFSTVYKSNENLVVSAPTGGGKTAILELAICRLLSGFRNDQCKIVYMAPTKSLCSERQRDWQAKFSALDLQCAELTGDTEHGQLRSVQSASIVITTPEKWDSMTRKWKDHAKLVQMVKLFLIDEVHILKETRGATLEAVVSRMKSVGSNVRFVALSATVPNSEDIGIWLGKDPTNQHLPAPRERFGEAFRPVKLQKYVVGLPSKGNEFAFESACNPQLPSIIAKYSQRKPIMVFCITRKSAMDTAKLLARVWATKGPRERYWEGPRQTLVVQDVELQNTLTSGVAYHHAGLDGSDRHTVETGFLQGQINVICCTSTLAVGVNLPCHMVIIKNTVSYQDDGVKEYADLEIMQMLGRAGRPQFDTTAVAVIMTKQDKVKKYEKLVSGEELLESCLHLNLIDHLNAEIGLGIIYDLCTAKRWLCGTFLYVRLGKNPGHYTLDGDMVDQNLENRIERICKRDIALLEETQLITSSDGKLKATAFGDAMARYCIEFATMQKIMQLEPRAKISDILSTIVQAEEFQGIRLRANEKKLYREINRANGIKFPIKVDLALHAHKRSLVIQAELGGVEYPTDEQYAKHKRQFNQDKAFIFDSIHRLIHCVIDCQIHLQDAVAVRHALELARSFGARVWDNSPYQMKQIPQIGLVAIRKLAVGGINSIEVLEATEPHRIEMLLSKNPPFGNKLLANLRDFPKLRVSIKMMGKELKKGCAATIRIKAECGFMNDKIPMFYHGKPIQVCLLTERSDGFLVDFRRINAKQLNRNPDIMFSAELLSHTQYITCHVMCNGIAGTVRHAELKPDLPAYLFPSPAKGVQQQPPPRTQPNRKLFTGLVREQRNDAMHTSPLTLQDDEFDDNLNDQDIVDAVGGIEFADIETFDPKSKQRRIAPRSKQANSEKTAWNPERLGNGKWACNHKCKEKTACRHLCCREGIDKAPKAPKGAFVSTASLVDTFTVSTKSELSKPLPTTKSSIISKPSGNGHAIEMVDLASKRDPEEYATNAPREFKKLHELHEKVTNGEFTLVLPRKKPTFEFKTGNLSRISFYDNAAAAVESSDMPSTDYEDDWMDNLPSPSALLNKQVKRGEESPPHENPTQYGSSWQDGLPFPSADLHENDAAIENHADTDSLEAFDLSQFNDDQADLEDALVGFSDSVAIHEDSQAYGVAGITTLQSNEVIEDEDITRDSYAPTIPTWSTNHATASEKSHSSSKLFLSTDSPEKPIEPPRKRKAAVALETKDVTLPAPIPKKPKTDDEINRALQPSSSAENKAAPSAPVIKPGQPAWVYEFDPAFIAEWQDFVDFV</sequence>
<keyword evidence="7" id="KW-0469">Meiosis</keyword>
<feature type="region of interest" description="Disordered" evidence="11">
    <location>
        <begin position="1473"/>
        <end position="1558"/>
    </location>
</feature>
<dbReference type="CDD" id="cd18795">
    <property type="entry name" value="SF2_C_Ski2"/>
    <property type="match status" value="1"/>
</dbReference>
<dbReference type="Proteomes" id="UP001590950">
    <property type="component" value="Unassembled WGS sequence"/>
</dbReference>
<evidence type="ECO:0000256" key="7">
    <source>
        <dbReference type="ARBA" id="ARBA00023254"/>
    </source>
</evidence>
<dbReference type="Gene3D" id="1.10.3380.10">
    <property type="entry name" value="Sec63 N-terminal domain-like domain"/>
    <property type="match status" value="1"/>
</dbReference>
<dbReference type="PANTHER" id="PTHR47835:SF3">
    <property type="entry name" value="HELICASE FOR MEIOSIS 1"/>
    <property type="match status" value="1"/>
</dbReference>
<feature type="region of interest" description="Disordered" evidence="11">
    <location>
        <begin position="154"/>
        <end position="217"/>
    </location>
</feature>
<evidence type="ECO:0000256" key="6">
    <source>
        <dbReference type="ARBA" id="ARBA00023235"/>
    </source>
</evidence>
<evidence type="ECO:0000256" key="5">
    <source>
        <dbReference type="ARBA" id="ARBA00022840"/>
    </source>
</evidence>
<evidence type="ECO:0000259" key="13">
    <source>
        <dbReference type="PROSITE" id="PS51194"/>
    </source>
</evidence>
<feature type="domain" description="Helicase ATP-binding" evidence="12">
    <location>
        <begin position="289"/>
        <end position="463"/>
    </location>
</feature>
<evidence type="ECO:0000256" key="2">
    <source>
        <dbReference type="ARBA" id="ARBA00022741"/>
    </source>
</evidence>
<dbReference type="SMART" id="SM00487">
    <property type="entry name" value="DEXDc"/>
    <property type="match status" value="1"/>
</dbReference>
<feature type="compositionally biased region" description="Polar residues" evidence="11">
    <location>
        <begin position="192"/>
        <end position="206"/>
    </location>
</feature>
<dbReference type="Pfam" id="PF23445">
    <property type="entry name" value="WHD_SNRNP200"/>
    <property type="match status" value="1"/>
</dbReference>
<evidence type="ECO:0000259" key="12">
    <source>
        <dbReference type="PROSITE" id="PS51192"/>
    </source>
</evidence>
<dbReference type="EC" id="5.6.2.4" evidence="9"/>
<dbReference type="Pfam" id="PF02889">
    <property type="entry name" value="Sec63"/>
    <property type="match status" value="1"/>
</dbReference>
<evidence type="ECO:0000256" key="10">
    <source>
        <dbReference type="ARBA" id="ARBA00048988"/>
    </source>
</evidence>
<dbReference type="SMART" id="SM00973">
    <property type="entry name" value="Sec63"/>
    <property type="match status" value="1"/>
</dbReference>
<dbReference type="Pfam" id="PF00271">
    <property type="entry name" value="Helicase_C"/>
    <property type="match status" value="1"/>
</dbReference>
<evidence type="ECO:0000256" key="9">
    <source>
        <dbReference type="ARBA" id="ARBA00034808"/>
    </source>
</evidence>
<keyword evidence="15" id="KW-1185">Reference proteome</keyword>
<dbReference type="Gene3D" id="3.40.50.300">
    <property type="entry name" value="P-loop containing nucleotide triphosphate hydrolases"/>
    <property type="match status" value="2"/>
</dbReference>
<keyword evidence="2" id="KW-0547">Nucleotide-binding</keyword>
<evidence type="ECO:0000256" key="11">
    <source>
        <dbReference type="SAM" id="MobiDB-lite"/>
    </source>
</evidence>
<feature type="compositionally biased region" description="Polar residues" evidence="11">
    <location>
        <begin position="161"/>
        <end position="181"/>
    </location>
</feature>
<dbReference type="Pfam" id="PF00270">
    <property type="entry name" value="DEAD"/>
    <property type="match status" value="1"/>
</dbReference>
<dbReference type="InterPro" id="IPR001650">
    <property type="entry name" value="Helicase_C-like"/>
</dbReference>